<dbReference type="EMBL" id="JAUEPS010000009">
    <property type="protein sequence ID" value="KAK0462590.1"/>
    <property type="molecule type" value="Genomic_DNA"/>
</dbReference>
<evidence type="ECO:0000313" key="1">
    <source>
        <dbReference type="EMBL" id="KAK0462590.1"/>
    </source>
</evidence>
<dbReference type="Proteomes" id="UP001175211">
    <property type="component" value="Unassembled WGS sequence"/>
</dbReference>
<organism evidence="1 2">
    <name type="scientific">Armillaria tabescens</name>
    <name type="common">Ringless honey mushroom</name>
    <name type="synonym">Agaricus tabescens</name>
    <dbReference type="NCBI Taxonomy" id="1929756"/>
    <lineage>
        <taxon>Eukaryota</taxon>
        <taxon>Fungi</taxon>
        <taxon>Dikarya</taxon>
        <taxon>Basidiomycota</taxon>
        <taxon>Agaricomycotina</taxon>
        <taxon>Agaricomycetes</taxon>
        <taxon>Agaricomycetidae</taxon>
        <taxon>Agaricales</taxon>
        <taxon>Marasmiineae</taxon>
        <taxon>Physalacriaceae</taxon>
        <taxon>Desarmillaria</taxon>
    </lineage>
</organism>
<keyword evidence="2" id="KW-1185">Reference proteome</keyword>
<evidence type="ECO:0008006" key="3">
    <source>
        <dbReference type="Google" id="ProtNLM"/>
    </source>
</evidence>
<gene>
    <name evidence="1" type="ORF">EV420DRAFT_1197395</name>
</gene>
<proteinExistence type="predicted"/>
<sequence length="227" mass="25496">MAESLPQELIDAIIDEVHSPSDLRACSLTSRAFSSRTRAILFRHIKLKGSQLNSDGVQKLHELCMAFPHIPPLVQTLCVNGHRGSSTFLAVFDIISCILQFMQNLKVLKFDHVTIGNFCDESLAQLSTHSFREIHLINVIFHENGFEQLCAVLQRSPGLERLLVHHTHSVSMIGGGTTTHLKLDHLPILSKRSWRRKPAPCLLKNYDRLNSLFTRPPTSSISLESSN</sequence>
<protein>
    <recommendedName>
        <fullName evidence="3">F-box domain-containing protein</fullName>
    </recommendedName>
</protein>
<dbReference type="RefSeq" id="XP_060334202.1">
    <property type="nucleotide sequence ID" value="XM_060466317.1"/>
</dbReference>
<comment type="caution">
    <text evidence="1">The sequence shown here is derived from an EMBL/GenBank/DDBJ whole genome shotgun (WGS) entry which is preliminary data.</text>
</comment>
<accession>A0AA39NBJ1</accession>
<dbReference type="InterPro" id="IPR032675">
    <property type="entry name" value="LRR_dom_sf"/>
</dbReference>
<reference evidence="1" key="1">
    <citation type="submission" date="2023-06" db="EMBL/GenBank/DDBJ databases">
        <authorList>
            <consortium name="Lawrence Berkeley National Laboratory"/>
            <person name="Ahrendt S."/>
            <person name="Sahu N."/>
            <person name="Indic B."/>
            <person name="Wong-Bajracharya J."/>
            <person name="Merenyi Z."/>
            <person name="Ke H.-M."/>
            <person name="Monk M."/>
            <person name="Kocsube S."/>
            <person name="Drula E."/>
            <person name="Lipzen A."/>
            <person name="Balint B."/>
            <person name="Henrissat B."/>
            <person name="Andreopoulos B."/>
            <person name="Martin F.M."/>
            <person name="Harder C.B."/>
            <person name="Rigling D."/>
            <person name="Ford K.L."/>
            <person name="Foster G.D."/>
            <person name="Pangilinan J."/>
            <person name="Papanicolaou A."/>
            <person name="Barry K."/>
            <person name="LaButti K."/>
            <person name="Viragh M."/>
            <person name="Koriabine M."/>
            <person name="Yan M."/>
            <person name="Riley R."/>
            <person name="Champramary S."/>
            <person name="Plett K.L."/>
            <person name="Tsai I.J."/>
            <person name="Slot J."/>
            <person name="Sipos G."/>
            <person name="Plett J."/>
            <person name="Nagy L.G."/>
            <person name="Grigoriev I.V."/>
        </authorList>
    </citation>
    <scope>NUCLEOTIDE SEQUENCE</scope>
    <source>
        <strain evidence="1">CCBAS 213</strain>
    </source>
</reference>
<dbReference type="Gene3D" id="3.80.10.10">
    <property type="entry name" value="Ribonuclease Inhibitor"/>
    <property type="match status" value="1"/>
</dbReference>
<dbReference type="AlphaFoldDB" id="A0AA39NBJ1"/>
<evidence type="ECO:0000313" key="2">
    <source>
        <dbReference type="Proteomes" id="UP001175211"/>
    </source>
</evidence>
<dbReference type="SUPFAM" id="SSF52047">
    <property type="entry name" value="RNI-like"/>
    <property type="match status" value="1"/>
</dbReference>
<dbReference type="GeneID" id="85349865"/>
<name>A0AA39NBJ1_ARMTA</name>